<dbReference type="EMBL" id="JAJOMB010000002">
    <property type="protein sequence ID" value="MCD5310209.1"/>
    <property type="molecule type" value="Genomic_DNA"/>
</dbReference>
<protein>
    <submittedName>
        <fullName evidence="2">Uncharacterized protein</fullName>
    </submittedName>
</protein>
<keyword evidence="1" id="KW-0472">Membrane</keyword>
<accession>A0A9X1SS42</accession>
<comment type="caution">
    <text evidence="2">The sequence shown here is derived from an EMBL/GenBank/DDBJ whole genome shotgun (WGS) entry which is preliminary data.</text>
</comment>
<evidence type="ECO:0000256" key="1">
    <source>
        <dbReference type="SAM" id="Phobius"/>
    </source>
</evidence>
<dbReference type="Proteomes" id="UP001138997">
    <property type="component" value="Unassembled WGS sequence"/>
</dbReference>
<evidence type="ECO:0000313" key="3">
    <source>
        <dbReference type="Proteomes" id="UP001138997"/>
    </source>
</evidence>
<keyword evidence="3" id="KW-1185">Reference proteome</keyword>
<organism evidence="2 3">
    <name type="scientific">Kineosporia babensis</name>
    <dbReference type="NCBI Taxonomy" id="499548"/>
    <lineage>
        <taxon>Bacteria</taxon>
        <taxon>Bacillati</taxon>
        <taxon>Actinomycetota</taxon>
        <taxon>Actinomycetes</taxon>
        <taxon>Kineosporiales</taxon>
        <taxon>Kineosporiaceae</taxon>
        <taxon>Kineosporia</taxon>
    </lineage>
</organism>
<feature type="transmembrane region" description="Helical" evidence="1">
    <location>
        <begin position="46"/>
        <end position="65"/>
    </location>
</feature>
<dbReference type="AlphaFoldDB" id="A0A9X1SS42"/>
<keyword evidence="1" id="KW-0812">Transmembrane</keyword>
<proteinExistence type="predicted"/>
<keyword evidence="1" id="KW-1133">Transmembrane helix</keyword>
<sequence length="82" mass="8675">MKSGPFRFDPASAAGYGEMVIRRRIDAARSRVIRGPRDRGASVVEWVVISALLVGIAAAVGAILLDRLRSKAESINLDGGAP</sequence>
<name>A0A9X1SS42_9ACTN</name>
<dbReference type="RefSeq" id="WP_231439136.1">
    <property type="nucleotide sequence ID" value="NZ_JAJOMB010000002.1"/>
</dbReference>
<gene>
    <name evidence="2" type="ORF">LR394_04825</name>
</gene>
<reference evidence="2" key="1">
    <citation type="submission" date="2021-11" db="EMBL/GenBank/DDBJ databases">
        <title>Streptomyces corallinus and Kineosporia corallina sp. nov., two new coral-derived marine actinobacteria.</title>
        <authorList>
            <person name="Buangrab K."/>
            <person name="Sutthacheep M."/>
            <person name="Yeemin T."/>
            <person name="Harunari E."/>
            <person name="Igarashi Y."/>
            <person name="Sripreechasak P."/>
            <person name="Kanchanasin P."/>
            <person name="Tanasupawat S."/>
            <person name="Phongsopitanun W."/>
        </authorList>
    </citation>
    <scope>NUCLEOTIDE SEQUENCE</scope>
    <source>
        <strain evidence="2">JCM 31032</strain>
    </source>
</reference>
<evidence type="ECO:0000313" key="2">
    <source>
        <dbReference type="EMBL" id="MCD5310209.1"/>
    </source>
</evidence>